<dbReference type="AlphaFoldDB" id="A0A645G628"/>
<reference evidence="2" key="1">
    <citation type="submission" date="2019-08" db="EMBL/GenBank/DDBJ databases">
        <authorList>
            <person name="Kucharzyk K."/>
            <person name="Murdoch R.W."/>
            <person name="Higgins S."/>
            <person name="Loffler F."/>
        </authorList>
    </citation>
    <scope>NUCLEOTIDE SEQUENCE</scope>
</reference>
<feature type="transmembrane region" description="Helical" evidence="1">
    <location>
        <begin position="34"/>
        <end position="54"/>
    </location>
</feature>
<name>A0A645G628_9ZZZZ</name>
<comment type="caution">
    <text evidence="2">The sequence shown here is derived from an EMBL/GenBank/DDBJ whole genome shotgun (WGS) entry which is preliminary data.</text>
</comment>
<keyword evidence="1" id="KW-0812">Transmembrane</keyword>
<proteinExistence type="predicted"/>
<feature type="transmembrane region" description="Helical" evidence="1">
    <location>
        <begin position="60"/>
        <end position="77"/>
    </location>
</feature>
<evidence type="ECO:0000313" key="2">
    <source>
        <dbReference type="EMBL" id="MPN22331.1"/>
    </source>
</evidence>
<keyword evidence="1" id="KW-0472">Membrane</keyword>
<protein>
    <submittedName>
        <fullName evidence="2">Uncharacterized protein</fullName>
    </submittedName>
</protein>
<organism evidence="2">
    <name type="scientific">bioreactor metagenome</name>
    <dbReference type="NCBI Taxonomy" id="1076179"/>
    <lineage>
        <taxon>unclassified sequences</taxon>
        <taxon>metagenomes</taxon>
        <taxon>ecological metagenomes</taxon>
    </lineage>
</organism>
<keyword evidence="1" id="KW-1133">Transmembrane helix</keyword>
<sequence length="144" mass="17431">MVNHFFTTYLMYYFWKFRLHSCSLACSKDYSFKVHVPTPIFVFLCYFYVIFSYISILCKFYYLYTMSLLTLINIALFRKKVYIITKILTTKKSRIVRLLQFVILIYIIIIQLQLLIELLLHDMLLKLHLLVLVSFPHLSDELYL</sequence>
<dbReference type="EMBL" id="VSSQ01070546">
    <property type="protein sequence ID" value="MPN22331.1"/>
    <property type="molecule type" value="Genomic_DNA"/>
</dbReference>
<gene>
    <name evidence="2" type="ORF">SDC9_169714</name>
</gene>
<feature type="transmembrane region" description="Helical" evidence="1">
    <location>
        <begin position="98"/>
        <end position="120"/>
    </location>
</feature>
<accession>A0A645G628</accession>
<evidence type="ECO:0000256" key="1">
    <source>
        <dbReference type="SAM" id="Phobius"/>
    </source>
</evidence>